<feature type="chain" id="PRO_5007114308" description="Stress-response A/B barrel domain-containing protein" evidence="1">
    <location>
        <begin position="25"/>
        <end position="142"/>
    </location>
</feature>
<dbReference type="Gene3D" id="3.30.70.100">
    <property type="match status" value="1"/>
</dbReference>
<accession>A0A103DYQ4</accession>
<evidence type="ECO:0000256" key="1">
    <source>
        <dbReference type="SAM" id="SignalP"/>
    </source>
</evidence>
<dbReference type="InterPro" id="IPR011008">
    <property type="entry name" value="Dimeric_a/b-barrel"/>
</dbReference>
<proteinExistence type="predicted"/>
<dbReference type="SUPFAM" id="SSF54909">
    <property type="entry name" value="Dimeric alpha+beta barrel"/>
    <property type="match status" value="1"/>
</dbReference>
<sequence>MKRVTSILTPSLITLALASTVTLAQQTSPASADKPIHHDIFITLKDKSPAAVQKQLELGRKYLTNHPGELSFSATVLARNLTRHQQVSYLFNEDNFDVAFHLVFSGRSAHDKYQVSDAHVKHFIPQSNPNWVKIRVFDSVEP</sequence>
<evidence type="ECO:0000313" key="3">
    <source>
        <dbReference type="EMBL" id="KVE25142.1"/>
    </source>
</evidence>
<reference evidence="3 4" key="1">
    <citation type="submission" date="2015-11" db="EMBL/GenBank/DDBJ databases">
        <title>Expanding the genomic diversity of Burkholderia species for the development of highly accurate diagnostics.</title>
        <authorList>
            <person name="Sahl J."/>
            <person name="Keim P."/>
            <person name="Wagner D."/>
        </authorList>
    </citation>
    <scope>NUCLEOTIDE SEQUENCE [LARGE SCALE GENOMIC DNA]</scope>
    <source>
        <strain evidence="3 4">TSV85</strain>
    </source>
</reference>
<evidence type="ECO:0000313" key="4">
    <source>
        <dbReference type="Proteomes" id="UP000062788"/>
    </source>
</evidence>
<dbReference type="RefSeq" id="WP_059519382.1">
    <property type="nucleotide sequence ID" value="NZ_LOWA01000045.1"/>
</dbReference>
<protein>
    <recommendedName>
        <fullName evidence="2">Stress-response A/B barrel domain-containing protein</fullName>
    </recommendedName>
</protein>
<dbReference type="AlphaFoldDB" id="A0A103DYQ4"/>
<dbReference type="Proteomes" id="UP000062788">
    <property type="component" value="Unassembled WGS sequence"/>
</dbReference>
<dbReference type="PROSITE" id="PS51502">
    <property type="entry name" value="S_R_A_B_BARREL"/>
    <property type="match status" value="1"/>
</dbReference>
<feature type="signal peptide" evidence="1">
    <location>
        <begin position="1"/>
        <end position="24"/>
    </location>
</feature>
<keyword evidence="1" id="KW-0732">Signal</keyword>
<gene>
    <name evidence="3" type="ORF">WS67_19365</name>
</gene>
<comment type="caution">
    <text evidence="3">The sequence shown here is derived from an EMBL/GenBank/DDBJ whole genome shotgun (WGS) entry which is preliminary data.</text>
</comment>
<keyword evidence="4" id="KW-1185">Reference proteome</keyword>
<dbReference type="InterPro" id="IPR013097">
    <property type="entry name" value="Dabb"/>
</dbReference>
<evidence type="ECO:0000259" key="2">
    <source>
        <dbReference type="PROSITE" id="PS51502"/>
    </source>
</evidence>
<dbReference type="EMBL" id="LOWA01000045">
    <property type="protein sequence ID" value="KVE25142.1"/>
    <property type="molecule type" value="Genomic_DNA"/>
</dbReference>
<organism evidence="3 4">
    <name type="scientific">Burkholderia singularis</name>
    <dbReference type="NCBI Taxonomy" id="1503053"/>
    <lineage>
        <taxon>Bacteria</taxon>
        <taxon>Pseudomonadati</taxon>
        <taxon>Pseudomonadota</taxon>
        <taxon>Betaproteobacteria</taxon>
        <taxon>Burkholderiales</taxon>
        <taxon>Burkholderiaceae</taxon>
        <taxon>Burkholderia</taxon>
        <taxon>pseudomallei group</taxon>
    </lineage>
</organism>
<feature type="domain" description="Stress-response A/B barrel" evidence="2">
    <location>
        <begin position="36"/>
        <end position="139"/>
    </location>
</feature>
<dbReference type="OrthoDB" id="8114960at2"/>
<name>A0A103DYQ4_9BURK</name>